<accession>A0A4R4P0V9</accession>
<dbReference type="AlphaFoldDB" id="A0A4R4P0V9"/>
<dbReference type="Pfam" id="PF10604">
    <property type="entry name" value="Polyketide_cyc2"/>
    <property type="match status" value="1"/>
</dbReference>
<keyword evidence="2" id="KW-1185">Reference proteome</keyword>
<sequence length="149" mass="16510">MIQATATTSAAPEEVFRHLAVPEAWGAWGRFPTPARQARKGDTTAYGVGTVKKIWPASEQTVAYEPYSHFGYIALSGLPVRRYRSDVYLEARDGGTAIRWEAVFEPLVPGTRPLLRFALGLMLKSFVRRLPAHVEHCPDSCPARRAGDI</sequence>
<organism evidence="1 2">
    <name type="scientific">Actinomadura bangladeshensis</name>
    <dbReference type="NCBI Taxonomy" id="453573"/>
    <lineage>
        <taxon>Bacteria</taxon>
        <taxon>Bacillati</taxon>
        <taxon>Actinomycetota</taxon>
        <taxon>Actinomycetes</taxon>
        <taxon>Streptosporangiales</taxon>
        <taxon>Thermomonosporaceae</taxon>
        <taxon>Actinomadura</taxon>
    </lineage>
</organism>
<proteinExistence type="predicted"/>
<gene>
    <name evidence="1" type="ORF">E1284_19935</name>
</gene>
<dbReference type="RefSeq" id="WP_131941068.1">
    <property type="nucleotide sequence ID" value="NZ_BAAAMX010000007.1"/>
</dbReference>
<dbReference type="Gene3D" id="3.30.530.20">
    <property type="match status" value="1"/>
</dbReference>
<dbReference type="InterPro" id="IPR023393">
    <property type="entry name" value="START-like_dom_sf"/>
</dbReference>
<dbReference type="EMBL" id="SMJW01000098">
    <property type="protein sequence ID" value="TDC13512.1"/>
    <property type="molecule type" value="Genomic_DNA"/>
</dbReference>
<dbReference type="CDD" id="cd07821">
    <property type="entry name" value="PYR_PYL_RCAR_like"/>
    <property type="match status" value="1"/>
</dbReference>
<evidence type="ECO:0000313" key="2">
    <source>
        <dbReference type="Proteomes" id="UP000295431"/>
    </source>
</evidence>
<reference evidence="1 2" key="1">
    <citation type="submission" date="2019-03" db="EMBL/GenBank/DDBJ databases">
        <title>Draft genome sequences of novel Actinobacteria.</title>
        <authorList>
            <person name="Sahin N."/>
            <person name="Ay H."/>
            <person name="Saygin H."/>
        </authorList>
    </citation>
    <scope>NUCLEOTIDE SEQUENCE [LARGE SCALE GENOMIC DNA]</scope>
    <source>
        <strain evidence="1 2">DSM 45347</strain>
    </source>
</reference>
<protein>
    <submittedName>
        <fullName evidence="1">SRPBCC family protein</fullName>
    </submittedName>
</protein>
<dbReference type="SUPFAM" id="SSF55961">
    <property type="entry name" value="Bet v1-like"/>
    <property type="match status" value="1"/>
</dbReference>
<dbReference type="InterPro" id="IPR019587">
    <property type="entry name" value="Polyketide_cyclase/dehydratase"/>
</dbReference>
<name>A0A4R4P0V9_9ACTN</name>
<dbReference type="Proteomes" id="UP000295431">
    <property type="component" value="Unassembled WGS sequence"/>
</dbReference>
<comment type="caution">
    <text evidence="1">The sequence shown here is derived from an EMBL/GenBank/DDBJ whole genome shotgun (WGS) entry which is preliminary data.</text>
</comment>
<evidence type="ECO:0000313" key="1">
    <source>
        <dbReference type="EMBL" id="TDC13512.1"/>
    </source>
</evidence>
<dbReference type="OrthoDB" id="5185789at2"/>